<dbReference type="Proteomes" id="UP001222800">
    <property type="component" value="Chromosome"/>
</dbReference>
<keyword evidence="1" id="KW-0812">Transmembrane</keyword>
<dbReference type="EMBL" id="CP120733">
    <property type="protein sequence ID" value="WFD12039.1"/>
    <property type="molecule type" value="Genomic_DNA"/>
</dbReference>
<feature type="transmembrane region" description="Helical" evidence="1">
    <location>
        <begin position="6"/>
        <end position="24"/>
    </location>
</feature>
<dbReference type="SUPFAM" id="SSF54106">
    <property type="entry name" value="LysM domain"/>
    <property type="match status" value="1"/>
</dbReference>
<dbReference type="PROSITE" id="PS51782">
    <property type="entry name" value="LYSM"/>
    <property type="match status" value="1"/>
</dbReference>
<dbReference type="InterPro" id="IPR036779">
    <property type="entry name" value="LysM_dom_sf"/>
</dbReference>
<dbReference type="Pfam" id="PF01476">
    <property type="entry name" value="LysM"/>
    <property type="match status" value="1"/>
</dbReference>
<reference evidence="3 4" key="1">
    <citation type="submission" date="2023-03" db="EMBL/GenBank/DDBJ databases">
        <title>Complete genome sequence of Tepidibacter sp. SWIR-1, isolated from a deep-sea hydrothermal vent.</title>
        <authorList>
            <person name="Li X."/>
        </authorList>
    </citation>
    <scope>NUCLEOTIDE SEQUENCE [LARGE SCALE GENOMIC DNA]</scope>
    <source>
        <strain evidence="3 4">SWIR-1</strain>
    </source>
</reference>
<dbReference type="RefSeq" id="WP_277734302.1">
    <property type="nucleotide sequence ID" value="NZ_CP120733.1"/>
</dbReference>
<keyword evidence="4" id="KW-1185">Reference proteome</keyword>
<evidence type="ECO:0000259" key="2">
    <source>
        <dbReference type="PROSITE" id="PS51782"/>
    </source>
</evidence>
<sequence>MKKNLVYIIILFLTISLLSGFSGFKKYKNIVEYETVNVTQGDTLWNIAKENISEKEDIRDYIYMIRKVNNLESVNIHPGDQLLIPVYEKE</sequence>
<gene>
    <name evidence="3" type="ORF">P4S50_08160</name>
</gene>
<name>A0ABY8EGH0_9FIRM</name>
<dbReference type="CDD" id="cd00118">
    <property type="entry name" value="LysM"/>
    <property type="match status" value="1"/>
</dbReference>
<dbReference type="Gene3D" id="3.10.350.10">
    <property type="entry name" value="LysM domain"/>
    <property type="match status" value="1"/>
</dbReference>
<organism evidence="3 4">
    <name type="scientific">Tepidibacter hydrothermalis</name>
    <dbReference type="NCBI Taxonomy" id="3036126"/>
    <lineage>
        <taxon>Bacteria</taxon>
        <taxon>Bacillati</taxon>
        <taxon>Bacillota</taxon>
        <taxon>Clostridia</taxon>
        <taxon>Peptostreptococcales</taxon>
        <taxon>Peptostreptococcaceae</taxon>
        <taxon>Tepidibacter</taxon>
    </lineage>
</organism>
<keyword evidence="1" id="KW-0472">Membrane</keyword>
<accession>A0ABY8EGH0</accession>
<proteinExistence type="predicted"/>
<keyword evidence="1" id="KW-1133">Transmembrane helix</keyword>
<protein>
    <submittedName>
        <fullName evidence="3">LysM peptidoglycan-binding domain-containing protein</fullName>
    </submittedName>
</protein>
<feature type="domain" description="LysM" evidence="2">
    <location>
        <begin position="34"/>
        <end position="84"/>
    </location>
</feature>
<evidence type="ECO:0000313" key="4">
    <source>
        <dbReference type="Proteomes" id="UP001222800"/>
    </source>
</evidence>
<evidence type="ECO:0000313" key="3">
    <source>
        <dbReference type="EMBL" id="WFD12039.1"/>
    </source>
</evidence>
<evidence type="ECO:0000256" key="1">
    <source>
        <dbReference type="SAM" id="Phobius"/>
    </source>
</evidence>
<dbReference type="InterPro" id="IPR018392">
    <property type="entry name" value="LysM"/>
</dbReference>